<protein>
    <submittedName>
        <fullName evidence="2">Uncharacterized protein</fullName>
    </submittedName>
</protein>
<comment type="caution">
    <text evidence="2">The sequence shown here is derived from an EMBL/GenBank/DDBJ whole genome shotgun (WGS) entry which is preliminary data.</text>
</comment>
<accession>A0ABP6QGY9</accession>
<sequence length="90" mass="9438">MTPFARRWGAPFFLGITAPSARTLRALRTLRTRYDIPRPDCHHVSPACGVPSGGRMERAAHRTIVPGAGAPAGKGLDADCASGADPEAVT</sequence>
<evidence type="ECO:0000313" key="2">
    <source>
        <dbReference type="EMBL" id="GAA3230069.1"/>
    </source>
</evidence>
<dbReference type="Proteomes" id="UP001501237">
    <property type="component" value="Unassembled WGS sequence"/>
</dbReference>
<keyword evidence="3" id="KW-1185">Reference proteome</keyword>
<feature type="region of interest" description="Disordered" evidence="1">
    <location>
        <begin position="66"/>
        <end position="90"/>
    </location>
</feature>
<proteinExistence type="predicted"/>
<dbReference type="EMBL" id="BAAAUV010000020">
    <property type="protein sequence ID" value="GAA3230069.1"/>
    <property type="molecule type" value="Genomic_DNA"/>
</dbReference>
<evidence type="ECO:0000256" key="1">
    <source>
        <dbReference type="SAM" id="MobiDB-lite"/>
    </source>
</evidence>
<organism evidence="2 3">
    <name type="scientific">Actinocorallia longicatena</name>
    <dbReference type="NCBI Taxonomy" id="111803"/>
    <lineage>
        <taxon>Bacteria</taxon>
        <taxon>Bacillati</taxon>
        <taxon>Actinomycetota</taxon>
        <taxon>Actinomycetes</taxon>
        <taxon>Streptosporangiales</taxon>
        <taxon>Thermomonosporaceae</taxon>
        <taxon>Actinocorallia</taxon>
    </lineage>
</organism>
<gene>
    <name evidence="2" type="ORF">GCM10010468_60320</name>
</gene>
<evidence type="ECO:0000313" key="3">
    <source>
        <dbReference type="Proteomes" id="UP001501237"/>
    </source>
</evidence>
<name>A0ABP6QGY9_9ACTN</name>
<reference evidence="3" key="1">
    <citation type="journal article" date="2019" name="Int. J. Syst. Evol. Microbiol.">
        <title>The Global Catalogue of Microorganisms (GCM) 10K type strain sequencing project: providing services to taxonomists for standard genome sequencing and annotation.</title>
        <authorList>
            <consortium name="The Broad Institute Genomics Platform"/>
            <consortium name="The Broad Institute Genome Sequencing Center for Infectious Disease"/>
            <person name="Wu L."/>
            <person name="Ma J."/>
        </authorList>
    </citation>
    <scope>NUCLEOTIDE SEQUENCE [LARGE SCALE GENOMIC DNA]</scope>
    <source>
        <strain evidence="3">JCM 9377</strain>
    </source>
</reference>